<name>A0A0C3LR83_9AGAM</name>
<evidence type="ECO:0000313" key="1">
    <source>
        <dbReference type="EMBL" id="KIO23897.1"/>
    </source>
</evidence>
<gene>
    <name evidence="1" type="ORF">M407DRAFT_244646</name>
</gene>
<proteinExistence type="predicted"/>
<dbReference type="AlphaFoldDB" id="A0A0C3LR83"/>
<dbReference type="Proteomes" id="UP000054248">
    <property type="component" value="Unassembled WGS sequence"/>
</dbReference>
<accession>A0A0C3LR83</accession>
<evidence type="ECO:0000313" key="2">
    <source>
        <dbReference type="Proteomes" id="UP000054248"/>
    </source>
</evidence>
<sequence length="62" mass="6470">MRDFQRRKYLVQNTPAVMAALNPRTYMVPGSPDGGVLGAVAGCAGSSLVDRPSELGVLHGGQ</sequence>
<keyword evidence="2" id="KW-1185">Reference proteome</keyword>
<protein>
    <submittedName>
        <fullName evidence="1">Uncharacterized protein</fullName>
    </submittedName>
</protein>
<organism evidence="1 2">
    <name type="scientific">Tulasnella calospora MUT 4182</name>
    <dbReference type="NCBI Taxonomy" id="1051891"/>
    <lineage>
        <taxon>Eukaryota</taxon>
        <taxon>Fungi</taxon>
        <taxon>Dikarya</taxon>
        <taxon>Basidiomycota</taxon>
        <taxon>Agaricomycotina</taxon>
        <taxon>Agaricomycetes</taxon>
        <taxon>Cantharellales</taxon>
        <taxon>Tulasnellaceae</taxon>
        <taxon>Tulasnella</taxon>
    </lineage>
</organism>
<reference evidence="2" key="2">
    <citation type="submission" date="2015-01" db="EMBL/GenBank/DDBJ databases">
        <title>Evolutionary Origins and Diversification of the Mycorrhizal Mutualists.</title>
        <authorList>
            <consortium name="DOE Joint Genome Institute"/>
            <consortium name="Mycorrhizal Genomics Consortium"/>
            <person name="Kohler A."/>
            <person name="Kuo A."/>
            <person name="Nagy L.G."/>
            <person name="Floudas D."/>
            <person name="Copeland A."/>
            <person name="Barry K.W."/>
            <person name="Cichocki N."/>
            <person name="Veneault-Fourrey C."/>
            <person name="LaButti K."/>
            <person name="Lindquist E.A."/>
            <person name="Lipzen A."/>
            <person name="Lundell T."/>
            <person name="Morin E."/>
            <person name="Murat C."/>
            <person name="Riley R."/>
            <person name="Ohm R."/>
            <person name="Sun H."/>
            <person name="Tunlid A."/>
            <person name="Henrissat B."/>
            <person name="Grigoriev I.V."/>
            <person name="Hibbett D.S."/>
            <person name="Martin F."/>
        </authorList>
    </citation>
    <scope>NUCLEOTIDE SEQUENCE [LARGE SCALE GENOMIC DNA]</scope>
    <source>
        <strain evidence="2">MUT 4182</strain>
    </source>
</reference>
<reference evidence="1 2" key="1">
    <citation type="submission" date="2014-04" db="EMBL/GenBank/DDBJ databases">
        <authorList>
            <consortium name="DOE Joint Genome Institute"/>
            <person name="Kuo A."/>
            <person name="Girlanda M."/>
            <person name="Perotto S."/>
            <person name="Kohler A."/>
            <person name="Nagy L.G."/>
            <person name="Floudas D."/>
            <person name="Copeland A."/>
            <person name="Barry K.W."/>
            <person name="Cichocki N."/>
            <person name="Veneault-Fourrey C."/>
            <person name="LaButti K."/>
            <person name="Lindquist E.A."/>
            <person name="Lipzen A."/>
            <person name="Lundell T."/>
            <person name="Morin E."/>
            <person name="Murat C."/>
            <person name="Sun H."/>
            <person name="Tunlid A."/>
            <person name="Henrissat B."/>
            <person name="Grigoriev I.V."/>
            <person name="Hibbett D.S."/>
            <person name="Martin F."/>
            <person name="Nordberg H.P."/>
            <person name="Cantor M.N."/>
            <person name="Hua S.X."/>
        </authorList>
    </citation>
    <scope>NUCLEOTIDE SEQUENCE [LARGE SCALE GENOMIC DNA]</scope>
    <source>
        <strain evidence="1 2">MUT 4182</strain>
    </source>
</reference>
<dbReference type="EMBL" id="KN823073">
    <property type="protein sequence ID" value="KIO23897.1"/>
    <property type="molecule type" value="Genomic_DNA"/>
</dbReference>
<dbReference type="HOGENOM" id="CLU_2905811_0_0_1"/>